<evidence type="ECO:0000256" key="1">
    <source>
        <dbReference type="ARBA" id="ARBA00004141"/>
    </source>
</evidence>
<dbReference type="InterPro" id="IPR036525">
    <property type="entry name" value="Tubulin/FtsZ_GTPase_sf"/>
</dbReference>
<feature type="transmembrane region" description="Helical" evidence="11">
    <location>
        <begin position="725"/>
        <end position="748"/>
    </location>
</feature>
<feature type="transmembrane region" description="Helical" evidence="11">
    <location>
        <begin position="665"/>
        <end position="685"/>
    </location>
</feature>
<dbReference type="InterPro" id="IPR020846">
    <property type="entry name" value="MFS_dom"/>
</dbReference>
<protein>
    <recommendedName>
        <fullName evidence="4">Tubulin gamma chain</fullName>
    </recommendedName>
    <alternativeName>
        <fullName evidence="10">Gamma-tubulin</fullName>
    </alternativeName>
</protein>
<keyword evidence="5" id="KW-0963">Cytoplasm</keyword>
<reference evidence="14" key="1">
    <citation type="journal article" date="2017" name="Genome Announc.">
        <title>Genome sequences of Cyberlindnera fabianii 65, Pichia kudriavzevii 129, and Saccharomyces cerevisiae 131 isolated from fermented masau fruits in Zimbabwe.</title>
        <authorList>
            <person name="van Rijswijck I.M.H."/>
            <person name="Derks M.F.L."/>
            <person name="Abee T."/>
            <person name="de Ridder D."/>
            <person name="Smid E.J."/>
        </authorList>
    </citation>
    <scope>NUCLEOTIDE SEQUENCE [LARGE SCALE GENOMIC DNA]</scope>
    <source>
        <strain evidence="14">129</strain>
    </source>
</reference>
<evidence type="ECO:0000256" key="11">
    <source>
        <dbReference type="SAM" id="Phobius"/>
    </source>
</evidence>
<dbReference type="VEuPathDB" id="FungiDB:C5L36_0A10920"/>
<feature type="transmembrane region" description="Helical" evidence="11">
    <location>
        <begin position="545"/>
        <end position="569"/>
    </location>
</feature>
<keyword evidence="7" id="KW-0547">Nucleotide-binding</keyword>
<comment type="similarity">
    <text evidence="3">Belongs to the tubulin family.</text>
</comment>
<feature type="transmembrane region" description="Helical" evidence="11">
    <location>
        <begin position="880"/>
        <end position="901"/>
    </location>
</feature>
<dbReference type="CDD" id="cd17352">
    <property type="entry name" value="MFS_MCT_SLC16"/>
    <property type="match status" value="1"/>
</dbReference>
<dbReference type="InterPro" id="IPR036259">
    <property type="entry name" value="MFS_trans_sf"/>
</dbReference>
<dbReference type="CDD" id="cd02188">
    <property type="entry name" value="gamma_tubulin"/>
    <property type="match status" value="1"/>
</dbReference>
<keyword evidence="11" id="KW-0472">Membrane</keyword>
<dbReference type="GO" id="GO:0031122">
    <property type="term" value="P:cytoplasmic microtubule organization"/>
    <property type="evidence" value="ECO:0007669"/>
    <property type="project" value="InterPro"/>
</dbReference>
<evidence type="ECO:0000256" key="7">
    <source>
        <dbReference type="ARBA" id="ARBA00022741"/>
    </source>
</evidence>
<dbReference type="PROSITE" id="PS00227">
    <property type="entry name" value="TUBULIN"/>
    <property type="match status" value="1"/>
</dbReference>
<evidence type="ECO:0000256" key="4">
    <source>
        <dbReference type="ARBA" id="ARBA00018848"/>
    </source>
</evidence>
<dbReference type="InterPro" id="IPR002454">
    <property type="entry name" value="Gamma_tubulin"/>
</dbReference>
<evidence type="ECO:0000256" key="6">
    <source>
        <dbReference type="ARBA" id="ARBA00022701"/>
    </source>
</evidence>
<dbReference type="InterPro" id="IPR008280">
    <property type="entry name" value="Tub_FtsZ_C"/>
</dbReference>
<evidence type="ECO:0000256" key="9">
    <source>
        <dbReference type="ARBA" id="ARBA00023212"/>
    </source>
</evidence>
<feature type="domain" description="Major facilitator superfamily (MFS) profile" evidence="12">
    <location>
        <begin position="505"/>
        <end position="907"/>
    </location>
</feature>
<dbReference type="Gene3D" id="1.20.1250.20">
    <property type="entry name" value="MFS general substrate transporter like domains"/>
    <property type="match status" value="2"/>
</dbReference>
<evidence type="ECO:0000259" key="12">
    <source>
        <dbReference type="PROSITE" id="PS50850"/>
    </source>
</evidence>
<dbReference type="InterPro" id="IPR023123">
    <property type="entry name" value="Tubulin_C"/>
</dbReference>
<dbReference type="PRINTS" id="PR01164">
    <property type="entry name" value="GAMMATUBULIN"/>
</dbReference>
<dbReference type="InterPro" id="IPR017975">
    <property type="entry name" value="Tubulin_CS"/>
</dbReference>
<dbReference type="Proteomes" id="UP000189274">
    <property type="component" value="Unassembled WGS sequence"/>
</dbReference>
<proteinExistence type="inferred from homology"/>
<dbReference type="InterPro" id="IPR018316">
    <property type="entry name" value="Tubulin/FtsZ_2-layer-sand-dom"/>
</dbReference>
<dbReference type="GO" id="GO:0022857">
    <property type="term" value="F:transmembrane transporter activity"/>
    <property type="evidence" value="ECO:0007669"/>
    <property type="project" value="InterPro"/>
</dbReference>
<dbReference type="Pfam" id="PF07690">
    <property type="entry name" value="MFS_1"/>
    <property type="match status" value="1"/>
</dbReference>
<feature type="transmembrane region" description="Helical" evidence="11">
    <location>
        <begin position="505"/>
        <end position="525"/>
    </location>
</feature>
<evidence type="ECO:0000313" key="14">
    <source>
        <dbReference type="Proteomes" id="UP000189274"/>
    </source>
</evidence>
<keyword evidence="8" id="KW-0342">GTP-binding</keyword>
<accession>A0A1V2LMQ3</accession>
<feature type="transmembrane region" description="Helical" evidence="11">
    <location>
        <begin position="599"/>
        <end position="621"/>
    </location>
</feature>
<evidence type="ECO:0000256" key="3">
    <source>
        <dbReference type="ARBA" id="ARBA00009636"/>
    </source>
</evidence>
<sequence length="914" mass="101359">MTGEILTLQAGQCGNQVGSKFWSQLCSEHGINLNGTTDEGYSSESKNDRPDVFFQRNLNNRFTPRAVLIDLEPRVINSISSGEQMGLFDPKNVYLSEDGSGAGNQWVEGYLKGKRALDDVLDIIDRELDSCDNLEGFQLIHSVSGGTGAGFGSFLLETLSDRYSKKLIQTYSIFGNSEVVVQPYNTMLTLKRLIQNSDANVVFDNKSITTIASNNLKVTSPSYSDINKVISTVMSATTNTLRFPSYSYNSLTSIVSTLIPTPDLHFIIPSYTPFTSDYVKNAAKEIRRSTTYDVVLELLDKKLRMCCQGDKQETVLAMMDIIIRSNTAIDPRESTNIQKAVIKARSRINFAPWTPSSIHLGMGQRSWTSKKPCEKDIVSGLMLTNSSSIVHLLQDISRQYDKLMSKNAFLNNYFKSDYEQECGDIVQEFQDSREIVEALMEEYRLSESLAYMEEDYEDAQEDNHNHNHGHDDQDIEMLDDVENEEKMDVETIEEIILDYPEGGRVAYFTLLGCFLGLIGVFGLWNSTGAIESYISTHILAGESDIAISMIFALFSFFVMFGILISGIIFDKYGGKKLCYSGTVLVTGGLMATANCKELYQFILAFGIVCGTGCALLTGPLVTSAGHFFSKRRGAAMSVVMPGASLGGVIWPLVCRSLFPKVGFEWTIRTLGFCIGLLTVISSFLVQDRHEDILRIKQLNEGDQRKEQTMREKLDDLVDFKSFKDLTFMVLTLALFLNEFSLLMVSTYIPSYALNKGFSESVSLIALTVYNAAGVVGRVIPTLLSDKFGNFNVMIIISGIMTLSIWILWLPFGSNLGCFLTFTITFGFASAGTLAITPLCTSAISKPKDFGKRYGTAYFCVSFCNLLSLPIGMSLTETSLGYNAMVIFGGATCTLCTACFIYTRYRVGGFKKISI</sequence>
<dbReference type="GO" id="GO:0005525">
    <property type="term" value="F:GTP binding"/>
    <property type="evidence" value="ECO:0007669"/>
    <property type="project" value="UniProtKB-KW"/>
</dbReference>
<dbReference type="AlphaFoldDB" id="A0A1V2LMQ3"/>
<dbReference type="VEuPathDB" id="FungiDB:C5L36_0B11690"/>
<dbReference type="Gene3D" id="3.30.1330.20">
    <property type="entry name" value="Tubulin/FtsZ, C-terminal domain"/>
    <property type="match status" value="1"/>
</dbReference>
<dbReference type="InterPro" id="IPR037103">
    <property type="entry name" value="Tubulin/FtsZ-like_C"/>
</dbReference>
<keyword evidence="11" id="KW-0812">Transmembrane</keyword>
<dbReference type="SUPFAM" id="SSF103473">
    <property type="entry name" value="MFS general substrate transporter"/>
    <property type="match status" value="1"/>
</dbReference>
<dbReference type="PROSITE" id="PS50850">
    <property type="entry name" value="MFS"/>
    <property type="match status" value="1"/>
</dbReference>
<dbReference type="GO" id="GO:0005874">
    <property type="term" value="C:microtubule"/>
    <property type="evidence" value="ECO:0007669"/>
    <property type="project" value="UniProtKB-KW"/>
</dbReference>
<evidence type="ECO:0000256" key="5">
    <source>
        <dbReference type="ARBA" id="ARBA00022490"/>
    </source>
</evidence>
<feature type="transmembrane region" description="Helical" evidence="11">
    <location>
        <begin position="760"/>
        <end position="780"/>
    </location>
</feature>
<organism evidence="13 14">
    <name type="scientific">Pichia kudriavzevii</name>
    <name type="common">Yeast</name>
    <name type="synonym">Issatchenkia orientalis</name>
    <dbReference type="NCBI Taxonomy" id="4909"/>
    <lineage>
        <taxon>Eukaryota</taxon>
        <taxon>Fungi</taxon>
        <taxon>Dikarya</taxon>
        <taxon>Ascomycota</taxon>
        <taxon>Saccharomycotina</taxon>
        <taxon>Pichiomycetes</taxon>
        <taxon>Pichiales</taxon>
        <taxon>Pichiaceae</taxon>
        <taxon>Pichia</taxon>
    </lineage>
</organism>
<evidence type="ECO:0000313" key="13">
    <source>
        <dbReference type="EMBL" id="ONH74377.1"/>
    </source>
</evidence>
<keyword evidence="11" id="KW-1133">Transmembrane helix</keyword>
<feature type="transmembrane region" description="Helical" evidence="11">
    <location>
        <begin position="818"/>
        <end position="843"/>
    </location>
</feature>
<dbReference type="InterPro" id="IPR003008">
    <property type="entry name" value="Tubulin_FtsZ_GTPase"/>
</dbReference>
<dbReference type="InterPro" id="IPR011701">
    <property type="entry name" value="MFS"/>
</dbReference>
<name>A0A1V2LMQ3_PICKU</name>
<feature type="transmembrane region" description="Helical" evidence="11">
    <location>
        <begin position="792"/>
        <end position="812"/>
    </location>
</feature>
<dbReference type="Pfam" id="PF00091">
    <property type="entry name" value="Tubulin"/>
    <property type="match status" value="1"/>
</dbReference>
<dbReference type="Gene3D" id="3.40.50.1440">
    <property type="entry name" value="Tubulin/FtsZ, GTPase domain"/>
    <property type="match status" value="1"/>
</dbReference>
<dbReference type="GO" id="GO:0016020">
    <property type="term" value="C:membrane"/>
    <property type="evidence" value="ECO:0007669"/>
    <property type="project" value="UniProtKB-SubCell"/>
</dbReference>
<dbReference type="PANTHER" id="PTHR11588">
    <property type="entry name" value="TUBULIN"/>
    <property type="match status" value="1"/>
</dbReference>
<comment type="caution">
    <text evidence="13">The sequence shown here is derived from an EMBL/GenBank/DDBJ whole genome shotgun (WGS) entry which is preliminary data.</text>
</comment>
<dbReference type="PRINTS" id="PR01161">
    <property type="entry name" value="TUBULIN"/>
</dbReference>
<dbReference type="Pfam" id="PF03953">
    <property type="entry name" value="Tubulin_C"/>
    <property type="match status" value="1"/>
</dbReference>
<keyword evidence="9" id="KW-0206">Cytoskeleton</keyword>
<comment type="subcellular location">
    <subcellularLocation>
        <location evidence="2">Cytoplasm</location>
        <location evidence="2">Cytoskeleton</location>
        <location evidence="2">Microtubule organizing center</location>
    </subcellularLocation>
    <subcellularLocation>
        <location evidence="1">Membrane</location>
        <topology evidence="1">Multi-pass membrane protein</topology>
    </subcellularLocation>
</comment>
<evidence type="ECO:0000256" key="2">
    <source>
        <dbReference type="ARBA" id="ARBA00004267"/>
    </source>
</evidence>
<dbReference type="Gene3D" id="1.10.287.600">
    <property type="entry name" value="Helix hairpin bin"/>
    <property type="match status" value="1"/>
</dbReference>
<dbReference type="SUPFAM" id="SSF52490">
    <property type="entry name" value="Tubulin nucleotide-binding domain-like"/>
    <property type="match status" value="1"/>
</dbReference>
<feature type="transmembrane region" description="Helical" evidence="11">
    <location>
        <begin position="855"/>
        <end position="874"/>
    </location>
</feature>
<keyword evidence="6" id="KW-0493">Microtubule</keyword>
<gene>
    <name evidence="13" type="ORF">BOH78_2457</name>
</gene>
<dbReference type="SUPFAM" id="SSF55307">
    <property type="entry name" value="Tubulin C-terminal domain-like"/>
    <property type="match status" value="1"/>
</dbReference>
<dbReference type="GO" id="GO:0007020">
    <property type="term" value="P:microtubule nucleation"/>
    <property type="evidence" value="ECO:0007669"/>
    <property type="project" value="InterPro"/>
</dbReference>
<dbReference type="SMART" id="SM00864">
    <property type="entry name" value="Tubulin"/>
    <property type="match status" value="1"/>
</dbReference>
<feature type="transmembrane region" description="Helical" evidence="11">
    <location>
        <begin position="633"/>
        <end position="653"/>
    </location>
</feature>
<dbReference type="EMBL" id="MQVM01000010">
    <property type="protein sequence ID" value="ONH74377.1"/>
    <property type="molecule type" value="Genomic_DNA"/>
</dbReference>
<dbReference type="GO" id="GO:0000930">
    <property type="term" value="C:gamma-tubulin complex"/>
    <property type="evidence" value="ECO:0007669"/>
    <property type="project" value="InterPro"/>
</dbReference>
<dbReference type="InterPro" id="IPR000217">
    <property type="entry name" value="Tubulin"/>
</dbReference>
<evidence type="ECO:0000256" key="10">
    <source>
        <dbReference type="ARBA" id="ARBA00033229"/>
    </source>
</evidence>
<evidence type="ECO:0000256" key="8">
    <source>
        <dbReference type="ARBA" id="ARBA00023134"/>
    </source>
</evidence>